<dbReference type="GO" id="GO:0035556">
    <property type="term" value="P:intracellular signal transduction"/>
    <property type="evidence" value="ECO:0007669"/>
    <property type="project" value="InterPro"/>
</dbReference>
<feature type="region of interest" description="Disordered" evidence="5">
    <location>
        <begin position="1331"/>
        <end position="1350"/>
    </location>
</feature>
<dbReference type="CDD" id="cd04449">
    <property type="entry name" value="DEP_DEPDC5-like"/>
    <property type="match status" value="1"/>
</dbReference>
<name>A0A167PWR5_CALVF</name>
<organism evidence="7 8">
    <name type="scientific">Calocera viscosa (strain TUFC12733)</name>
    <dbReference type="NCBI Taxonomy" id="1330018"/>
    <lineage>
        <taxon>Eukaryota</taxon>
        <taxon>Fungi</taxon>
        <taxon>Dikarya</taxon>
        <taxon>Basidiomycota</taxon>
        <taxon>Agaricomycotina</taxon>
        <taxon>Dacrymycetes</taxon>
        <taxon>Dacrymycetales</taxon>
        <taxon>Dacrymycetaceae</taxon>
        <taxon>Calocera</taxon>
    </lineage>
</organism>
<evidence type="ECO:0000313" key="7">
    <source>
        <dbReference type="EMBL" id="KZO99195.1"/>
    </source>
</evidence>
<accession>A0A167PWR5</accession>
<feature type="compositionally biased region" description="Pro residues" evidence="5">
    <location>
        <begin position="755"/>
        <end position="770"/>
    </location>
</feature>
<dbReference type="Pfam" id="PF12257">
    <property type="entry name" value="IML1"/>
    <property type="match status" value="1"/>
</dbReference>
<dbReference type="InterPro" id="IPR036390">
    <property type="entry name" value="WH_DNA-bd_sf"/>
</dbReference>
<feature type="domain" description="DEP" evidence="6">
    <location>
        <begin position="1243"/>
        <end position="1318"/>
    </location>
</feature>
<dbReference type="InterPro" id="IPR027244">
    <property type="entry name" value="IML1"/>
</dbReference>
<sequence>MALAPNRRRSSTITSIQSSSSSSQPTAPPICVGESVTLLAWVQDNFPGNIKARINLDAWPGCTTGDLLAVTLEGQEGLDNAFFFVVSEVDGTALRTGAAGNMQISLSADIATKFKFKNRTNVQVTKVDKDAYTAEHIELCFRDQYLGRSEMWRLGMSLEETCVHDDQKVMFAACIEAQIKGIFVRGQRVLSAYVTALTKTIYRSLSARHTLLIQISKELWEFAEDGERYYEKLCNSFLPELFSRWRSVNAHHLLSVVLISRVWYDTDAELKFATGPIRRSKTTKKSYKDLYKVIIDLEIMEEWETALVSLKQSLWDFQREILLQHVSAEGSDTLEACLIGRISNAHEGNILEAINLALNPFEKYHVDRDMGRTGLSISVVTPGTGRFEVDKELLRLTNERMNFNGFTVDLVCLTHRPLHAVPLFSYMSQVPEQENSLSQREQNPLYYDSSAEHSTSMLPIKEVLQYHMIPSWVYCSYWERSWDMPFRTDRFIPRSRMYEIQMLGLLEQDISSTITIPFLDEDATGMFGAKITSDGKDRRATKERARREFARNVFGRKPLEIPNPPFSVGYNSGSTLSVASRGSARPRELTGGALAIRTTAFRPGQLEDSRRSSLSQRLDGFPAIPAQEVAHARRNSVQMPPGIIKMPPLLQLDDPPRGRPTRVTPLSPPSEPMVPEIPASRPSTSPSKQSIKSTKSTASTAGSDKSSALPPKAPRIFSAAWLLSSLRVQPALPQTTSLTVIRQSPSTPTKATEQPPAPAPPPPEKNPPAPRSIRKDTLSKDVKTAPVTGSVPMPISIKARQQSISRPTRPGSELYADAPLLHPSRASLPRNSLHVDGPLSFKGGSAEASGSTPQARYRQISTGLTLLNPSNPKPEQLAESAQEARRWKYSFAQPTFEHQMKWRSLCSPACLPLTVDVYPRQDELDNDFQTYHHTILVPDANSQFIRPPKYKKDGYTPETYQAEQLLRAIASFRLAQGFQFVVAPHRTGRKQTPIMMPNRLSGSFGRQGVLEPSSHMNDISVELKPGGASEVLRNVGDAPIYLSMGNQLHRISYDKEVQEIKVTAYVRGRQREDVLSYECLIWPKHGDGYMRAEAQFKYPAEHIGWNRMDMLLAGAPSPPADRMRYWRTRFVVIPSEDEPLPHYEPGASGARLSDEEIRIKGMEHLAELFGRLRWRPDDARTDLGNSVPLLITYLDPLACLLDEPLMESLAEAHMPRASDRKRKAEKALEGASLSSIARAMRDPEVGLVIEDHKWHSNVHKDSFSGSDLVTFLLREYRDVSTREEATKWGNKLMEDGLIEHCRSYHVFLDGHYYYRLTGEYAASSQTRRQRNWFNRHAPSRDTRKGSSPAKRQELVLTESITLDLDPLKHSDQAELVMLHHDIIHNPVNAFHFEMNWIGTTARYIDDVVWSWGRDIEEFGLKLVEAYVDQISAISTHSPFQSCISIPLAIPPPSIPDLVRRLAPGANPGLYFECALLRELGYILDIESINRYPEQVTVKYSYRHSPYTYPQYIHRSGLAFVQVVGGTDGFQWLANGLAIAGAVTRRLKQKQWDGPYAFREESPQPAKIAESIRLLLQEFCADEDRLREFWNKVVDSLPPVTVEFEELLTAV</sequence>
<dbReference type="GO" id="GO:1904262">
    <property type="term" value="P:negative regulation of TORC1 signaling"/>
    <property type="evidence" value="ECO:0007669"/>
    <property type="project" value="TreeGrafter"/>
</dbReference>
<reference evidence="7 8" key="1">
    <citation type="journal article" date="2016" name="Mol. Biol. Evol.">
        <title>Comparative Genomics of Early-Diverging Mushroom-Forming Fungi Provides Insights into the Origins of Lignocellulose Decay Capabilities.</title>
        <authorList>
            <person name="Nagy L.G."/>
            <person name="Riley R."/>
            <person name="Tritt A."/>
            <person name="Adam C."/>
            <person name="Daum C."/>
            <person name="Floudas D."/>
            <person name="Sun H."/>
            <person name="Yadav J.S."/>
            <person name="Pangilinan J."/>
            <person name="Larsson K.H."/>
            <person name="Matsuura K."/>
            <person name="Barry K."/>
            <person name="Labutti K."/>
            <person name="Kuo R."/>
            <person name="Ohm R.A."/>
            <person name="Bhattacharya S.S."/>
            <person name="Shirouzu T."/>
            <person name="Yoshinaga Y."/>
            <person name="Martin F.M."/>
            <person name="Grigoriev I.V."/>
            <person name="Hibbett D.S."/>
        </authorList>
    </citation>
    <scope>NUCLEOTIDE SEQUENCE [LARGE SCALE GENOMIC DNA]</scope>
    <source>
        <strain evidence="7 8">TUFC12733</strain>
    </source>
</reference>
<comment type="similarity">
    <text evidence="2">Belongs to the IML1 family.</text>
</comment>
<feature type="region of interest" description="Disordered" evidence="5">
    <location>
        <begin position="1"/>
        <end position="28"/>
    </location>
</feature>
<comment type="subcellular location">
    <subcellularLocation>
        <location evidence="1">Vacuole membrane</location>
        <topology evidence="1">Peripheral membrane protein</topology>
    </subcellularLocation>
</comment>
<feature type="compositionally biased region" description="Polar residues" evidence="5">
    <location>
        <begin position="737"/>
        <end position="747"/>
    </location>
</feature>
<feature type="compositionally biased region" description="Low complexity" evidence="5">
    <location>
        <begin position="683"/>
        <end position="708"/>
    </location>
</feature>
<dbReference type="EMBL" id="KV417273">
    <property type="protein sequence ID" value="KZO99195.1"/>
    <property type="molecule type" value="Genomic_DNA"/>
</dbReference>
<feature type="compositionally biased region" description="Low complexity" evidence="5">
    <location>
        <begin position="11"/>
        <end position="24"/>
    </location>
</feature>
<dbReference type="Pfam" id="PF00610">
    <property type="entry name" value="DEP"/>
    <property type="match status" value="1"/>
</dbReference>
<proteinExistence type="inferred from homology"/>
<dbReference type="InterPro" id="IPR045838">
    <property type="entry name" value="DEPDC5_CTD"/>
</dbReference>
<dbReference type="SMART" id="SM00049">
    <property type="entry name" value="DEP"/>
    <property type="match status" value="1"/>
</dbReference>
<dbReference type="Proteomes" id="UP000076738">
    <property type="component" value="Unassembled WGS sequence"/>
</dbReference>
<dbReference type="Pfam" id="PF19418">
    <property type="entry name" value="DEPDC5_CTD"/>
    <property type="match status" value="1"/>
</dbReference>
<evidence type="ECO:0000256" key="2">
    <source>
        <dbReference type="ARBA" id="ARBA00005643"/>
    </source>
</evidence>
<evidence type="ECO:0000259" key="6">
    <source>
        <dbReference type="PROSITE" id="PS50186"/>
    </source>
</evidence>
<dbReference type="GO" id="GO:0005774">
    <property type="term" value="C:vacuolar membrane"/>
    <property type="evidence" value="ECO:0007669"/>
    <property type="project" value="UniProtKB-SubCell"/>
</dbReference>
<feature type="compositionally biased region" description="Basic and acidic residues" evidence="5">
    <location>
        <begin position="773"/>
        <end position="783"/>
    </location>
</feature>
<dbReference type="PANTHER" id="PTHR13179">
    <property type="entry name" value="DEP DOMAIN CONTAINING PROTEIN 5"/>
    <property type="match status" value="1"/>
</dbReference>
<feature type="region of interest" description="Disordered" evidence="5">
    <location>
        <begin position="632"/>
        <end position="711"/>
    </location>
</feature>
<feature type="compositionally biased region" description="Basic residues" evidence="5">
    <location>
        <begin position="1"/>
        <end position="10"/>
    </location>
</feature>
<keyword evidence="8" id="KW-1185">Reference proteome</keyword>
<dbReference type="PROSITE" id="PS50186">
    <property type="entry name" value="DEP"/>
    <property type="match status" value="1"/>
</dbReference>
<dbReference type="GO" id="GO:0010508">
    <property type="term" value="P:positive regulation of autophagy"/>
    <property type="evidence" value="ECO:0007669"/>
    <property type="project" value="TreeGrafter"/>
</dbReference>
<evidence type="ECO:0000256" key="4">
    <source>
        <dbReference type="ARBA" id="ARBA00021881"/>
    </source>
</evidence>
<dbReference type="SUPFAM" id="SSF46785">
    <property type="entry name" value="Winged helix' DNA-binding domain"/>
    <property type="match status" value="1"/>
</dbReference>
<evidence type="ECO:0000256" key="3">
    <source>
        <dbReference type="ARBA" id="ARBA00018529"/>
    </source>
</evidence>
<dbReference type="InterPro" id="IPR048255">
    <property type="entry name" value="IML1_N"/>
</dbReference>
<dbReference type="GO" id="GO:0005096">
    <property type="term" value="F:GTPase activator activity"/>
    <property type="evidence" value="ECO:0007669"/>
    <property type="project" value="InterPro"/>
</dbReference>
<dbReference type="InterPro" id="IPR000591">
    <property type="entry name" value="DEP_dom"/>
</dbReference>
<dbReference type="PANTHER" id="PTHR13179:SF8">
    <property type="entry name" value="GATOR COMPLEX PROTEIN DEPDC5"/>
    <property type="match status" value="1"/>
</dbReference>
<evidence type="ECO:0000256" key="5">
    <source>
        <dbReference type="SAM" id="MobiDB-lite"/>
    </source>
</evidence>
<feature type="region of interest" description="Disordered" evidence="5">
    <location>
        <begin position="737"/>
        <end position="855"/>
    </location>
</feature>
<evidence type="ECO:0000256" key="1">
    <source>
        <dbReference type="ARBA" id="ARBA00004148"/>
    </source>
</evidence>
<gene>
    <name evidence="7" type="ORF">CALVIDRAFT_495430</name>
</gene>
<protein>
    <recommendedName>
        <fullName evidence="3">Vacuolar membrane-associated protein IML1</fullName>
    </recommendedName>
    <alternativeName>
        <fullName evidence="4">Vacuolar membrane-associated protein iml1</fullName>
    </alternativeName>
</protein>
<dbReference type="STRING" id="1330018.A0A167PWR5"/>
<dbReference type="GO" id="GO:1990130">
    <property type="term" value="C:GATOR1 complex"/>
    <property type="evidence" value="ECO:0007669"/>
    <property type="project" value="TreeGrafter"/>
</dbReference>
<evidence type="ECO:0000313" key="8">
    <source>
        <dbReference type="Proteomes" id="UP000076738"/>
    </source>
</evidence>
<dbReference type="InterPro" id="IPR036388">
    <property type="entry name" value="WH-like_DNA-bd_sf"/>
</dbReference>
<dbReference type="OrthoDB" id="39497at2759"/>
<dbReference type="Gene3D" id="1.10.10.10">
    <property type="entry name" value="Winged helix-like DNA-binding domain superfamily/Winged helix DNA-binding domain"/>
    <property type="match status" value="1"/>
</dbReference>